<keyword evidence="6 15" id="KW-0698">rRNA processing</keyword>
<dbReference type="AlphaFoldDB" id="A0A1W6BXZ0"/>
<evidence type="ECO:0000256" key="12">
    <source>
        <dbReference type="ARBA" id="ARBA00022801"/>
    </source>
</evidence>
<evidence type="ECO:0000313" key="18">
    <source>
        <dbReference type="EMBL" id="ARJ56986.1"/>
    </source>
</evidence>
<dbReference type="NCBIfam" id="TIGR02191">
    <property type="entry name" value="RNaseIII"/>
    <property type="match status" value="1"/>
</dbReference>
<evidence type="ECO:0000256" key="11">
    <source>
        <dbReference type="ARBA" id="ARBA00022759"/>
    </source>
</evidence>
<dbReference type="GO" id="GO:0006364">
    <property type="term" value="P:rRNA processing"/>
    <property type="evidence" value="ECO:0007669"/>
    <property type="project" value="UniProtKB-UniRule"/>
</dbReference>
<dbReference type="GO" id="GO:0008033">
    <property type="term" value="P:tRNA processing"/>
    <property type="evidence" value="ECO:0007669"/>
    <property type="project" value="UniProtKB-KW"/>
</dbReference>
<dbReference type="OrthoDB" id="9805026at2"/>
<accession>A0A1W6BXZ0</accession>
<keyword evidence="11 15" id="KW-0255">Endonuclease</keyword>
<dbReference type="GO" id="GO:0019843">
    <property type="term" value="F:rRNA binding"/>
    <property type="evidence" value="ECO:0007669"/>
    <property type="project" value="UniProtKB-KW"/>
</dbReference>
<dbReference type="EMBL" id="CP020867">
    <property type="protein sequence ID" value="ARJ56986.1"/>
    <property type="molecule type" value="Genomic_DNA"/>
</dbReference>
<dbReference type="FunFam" id="3.30.160.20:FF:000003">
    <property type="entry name" value="Ribonuclease 3"/>
    <property type="match status" value="1"/>
</dbReference>
<dbReference type="SUPFAM" id="SSF54768">
    <property type="entry name" value="dsRNA-binding domain-like"/>
    <property type="match status" value="1"/>
</dbReference>
<evidence type="ECO:0000256" key="9">
    <source>
        <dbReference type="ARBA" id="ARBA00022722"/>
    </source>
</evidence>
<dbReference type="Gene3D" id="3.30.160.20">
    <property type="match status" value="1"/>
</dbReference>
<evidence type="ECO:0000256" key="1">
    <source>
        <dbReference type="ARBA" id="ARBA00000109"/>
    </source>
</evidence>
<comment type="subcellular location">
    <subcellularLocation>
        <location evidence="2 15">Cytoplasm</location>
    </subcellularLocation>
</comment>
<dbReference type="PROSITE" id="PS00517">
    <property type="entry name" value="RNASE_3_1"/>
    <property type="match status" value="1"/>
</dbReference>
<dbReference type="InterPro" id="IPR014720">
    <property type="entry name" value="dsRBD_dom"/>
</dbReference>
<evidence type="ECO:0000256" key="8">
    <source>
        <dbReference type="ARBA" id="ARBA00022694"/>
    </source>
</evidence>
<feature type="active site" evidence="15">
    <location>
        <position position="44"/>
    </location>
</feature>
<evidence type="ECO:0000256" key="6">
    <source>
        <dbReference type="ARBA" id="ARBA00022552"/>
    </source>
</evidence>
<dbReference type="STRING" id="1121267.CCUN_1398"/>
<feature type="domain" description="DRBM" evidence="16">
    <location>
        <begin position="154"/>
        <end position="223"/>
    </location>
</feature>
<comment type="catalytic activity">
    <reaction evidence="1 15">
        <text>Endonucleolytic cleavage to 5'-phosphomonoester.</text>
        <dbReference type="EC" id="3.1.26.3"/>
    </reaction>
</comment>
<dbReference type="HAMAP" id="MF_00104">
    <property type="entry name" value="RNase_III"/>
    <property type="match status" value="1"/>
</dbReference>
<feature type="binding site" evidence="15">
    <location>
        <position position="40"/>
    </location>
    <ligand>
        <name>Mg(2+)</name>
        <dbReference type="ChEBI" id="CHEBI:18420"/>
    </ligand>
</feature>
<evidence type="ECO:0000256" key="4">
    <source>
        <dbReference type="ARBA" id="ARBA00011738"/>
    </source>
</evidence>
<comment type="cofactor">
    <cofactor evidence="15">
        <name>Mg(2+)</name>
        <dbReference type="ChEBI" id="CHEBI:18420"/>
    </cofactor>
</comment>
<evidence type="ECO:0000256" key="5">
    <source>
        <dbReference type="ARBA" id="ARBA00022490"/>
    </source>
</evidence>
<dbReference type="SMART" id="SM00358">
    <property type="entry name" value="DSRM"/>
    <property type="match status" value="1"/>
</dbReference>
<dbReference type="Pfam" id="PF00035">
    <property type="entry name" value="dsrm"/>
    <property type="match status" value="1"/>
</dbReference>
<evidence type="ECO:0000259" key="16">
    <source>
        <dbReference type="PROSITE" id="PS50137"/>
    </source>
</evidence>
<dbReference type="InterPro" id="IPR036389">
    <property type="entry name" value="RNase_III_sf"/>
</dbReference>
<keyword evidence="7 15" id="KW-0507">mRNA processing</keyword>
<feature type="domain" description="RNase III" evidence="17">
    <location>
        <begin position="4"/>
        <end position="127"/>
    </location>
</feature>
<dbReference type="SUPFAM" id="SSF69065">
    <property type="entry name" value="RNase III domain-like"/>
    <property type="match status" value="1"/>
</dbReference>
<evidence type="ECO:0000256" key="7">
    <source>
        <dbReference type="ARBA" id="ARBA00022664"/>
    </source>
</evidence>
<dbReference type="Pfam" id="PF14622">
    <property type="entry name" value="Ribonucleas_3_3"/>
    <property type="match status" value="1"/>
</dbReference>
<dbReference type="SMART" id="SM00535">
    <property type="entry name" value="RIBOc"/>
    <property type="match status" value="1"/>
</dbReference>
<comment type="function">
    <text evidence="15">Digests double-stranded RNA. Involved in the processing of primary rRNA transcript to yield the immediate precursors to the large and small rRNAs (23S and 16S). Processes some mRNAs, and tRNAs when they are encoded in the rRNA operon. Processes pre-crRNA and tracrRNA of type II CRISPR loci if present in the organism.</text>
</comment>
<organism evidence="18 19">
    <name type="scientific">Campylobacter cuniculorum DSM 23162 = LMG 24588</name>
    <dbReference type="NCBI Taxonomy" id="1121267"/>
    <lineage>
        <taxon>Bacteria</taxon>
        <taxon>Pseudomonadati</taxon>
        <taxon>Campylobacterota</taxon>
        <taxon>Epsilonproteobacteria</taxon>
        <taxon>Campylobacterales</taxon>
        <taxon>Campylobacteraceae</taxon>
        <taxon>Campylobacter</taxon>
    </lineage>
</organism>
<dbReference type="GO" id="GO:0003725">
    <property type="term" value="F:double-stranded RNA binding"/>
    <property type="evidence" value="ECO:0007669"/>
    <property type="project" value="TreeGrafter"/>
</dbReference>
<evidence type="ECO:0000256" key="3">
    <source>
        <dbReference type="ARBA" id="ARBA00010183"/>
    </source>
</evidence>
<keyword evidence="15" id="KW-0699">rRNA-binding</keyword>
<dbReference type="PROSITE" id="PS50137">
    <property type="entry name" value="DS_RBD"/>
    <property type="match status" value="1"/>
</dbReference>
<dbReference type="CDD" id="cd10845">
    <property type="entry name" value="DSRM_RNAse_III_family"/>
    <property type="match status" value="1"/>
</dbReference>
<evidence type="ECO:0000256" key="14">
    <source>
        <dbReference type="ARBA" id="ARBA00022884"/>
    </source>
</evidence>
<dbReference type="GO" id="GO:0046872">
    <property type="term" value="F:metal ion binding"/>
    <property type="evidence" value="ECO:0007669"/>
    <property type="project" value="UniProtKB-KW"/>
</dbReference>
<name>A0A1W6BXZ0_9BACT</name>
<dbReference type="RefSeq" id="WP_027306034.1">
    <property type="nucleotide sequence ID" value="NZ_CP020867.1"/>
</dbReference>
<evidence type="ECO:0000256" key="10">
    <source>
        <dbReference type="ARBA" id="ARBA00022723"/>
    </source>
</evidence>
<evidence type="ECO:0000256" key="15">
    <source>
        <dbReference type="HAMAP-Rule" id="MF_00104"/>
    </source>
</evidence>
<dbReference type="GO" id="GO:0010468">
    <property type="term" value="P:regulation of gene expression"/>
    <property type="evidence" value="ECO:0007669"/>
    <property type="project" value="TreeGrafter"/>
</dbReference>
<comment type="subunit">
    <text evidence="4 15">Homodimer.</text>
</comment>
<keyword evidence="14 15" id="KW-0694">RNA-binding</keyword>
<keyword evidence="9 15" id="KW-0540">Nuclease</keyword>
<dbReference type="Gene3D" id="1.10.1520.10">
    <property type="entry name" value="Ribonuclease III domain"/>
    <property type="match status" value="1"/>
</dbReference>
<dbReference type="GO" id="GO:0006397">
    <property type="term" value="P:mRNA processing"/>
    <property type="evidence" value="ECO:0007669"/>
    <property type="project" value="UniProtKB-UniRule"/>
</dbReference>
<comment type="similarity">
    <text evidence="3">Belongs to the ribonuclease III family.</text>
</comment>
<dbReference type="GO" id="GO:0005737">
    <property type="term" value="C:cytoplasm"/>
    <property type="evidence" value="ECO:0007669"/>
    <property type="project" value="UniProtKB-SubCell"/>
</dbReference>
<reference evidence="18 19" key="1">
    <citation type="submission" date="2017-04" db="EMBL/GenBank/DDBJ databases">
        <title>Complete genome sequence of the Campylobacter cuniculorum type strain LMG24588.</title>
        <authorList>
            <person name="Miller W.G."/>
            <person name="Yee E."/>
            <person name="Revez J."/>
            <person name="Bono J.L."/>
            <person name="Rossi M."/>
        </authorList>
    </citation>
    <scope>NUCLEOTIDE SEQUENCE [LARGE SCALE GENOMIC DNA]</scope>
    <source>
        <strain evidence="18 19">LMG 24588</strain>
    </source>
</reference>
<keyword evidence="8 15" id="KW-0819">tRNA processing</keyword>
<feature type="active site" evidence="15">
    <location>
        <position position="116"/>
    </location>
</feature>
<dbReference type="eggNOG" id="COG0571">
    <property type="taxonomic scope" value="Bacteria"/>
</dbReference>
<gene>
    <name evidence="15 18" type="primary">rnc</name>
    <name evidence="18" type="ORF">CCUN_1398</name>
</gene>
<dbReference type="PANTHER" id="PTHR11207">
    <property type="entry name" value="RIBONUCLEASE III"/>
    <property type="match status" value="1"/>
</dbReference>
<evidence type="ECO:0000259" key="17">
    <source>
        <dbReference type="PROSITE" id="PS50142"/>
    </source>
</evidence>
<keyword evidence="5 15" id="KW-0963">Cytoplasm</keyword>
<feature type="binding site" evidence="15">
    <location>
        <position position="116"/>
    </location>
    <ligand>
        <name>Mg(2+)</name>
        <dbReference type="ChEBI" id="CHEBI:18420"/>
    </ligand>
</feature>
<keyword evidence="10 15" id="KW-0479">Metal-binding</keyword>
<feature type="binding site" evidence="15">
    <location>
        <position position="113"/>
    </location>
    <ligand>
        <name>Mg(2+)</name>
        <dbReference type="ChEBI" id="CHEBI:18420"/>
    </ligand>
</feature>
<dbReference type="GO" id="GO:0042802">
    <property type="term" value="F:identical protein binding"/>
    <property type="evidence" value="ECO:0007669"/>
    <property type="project" value="UniProtKB-ARBA"/>
</dbReference>
<dbReference type="GO" id="GO:0004525">
    <property type="term" value="F:ribonuclease III activity"/>
    <property type="evidence" value="ECO:0007669"/>
    <property type="project" value="UniProtKB-UniRule"/>
</dbReference>
<keyword evidence="13 15" id="KW-0460">Magnesium</keyword>
<keyword evidence="12 15" id="KW-0378">Hydrolase</keyword>
<dbReference type="FunFam" id="1.10.1520.10:FF:000001">
    <property type="entry name" value="Ribonuclease 3"/>
    <property type="match status" value="1"/>
</dbReference>
<dbReference type="EC" id="3.1.26.3" evidence="15"/>
<evidence type="ECO:0000256" key="13">
    <source>
        <dbReference type="ARBA" id="ARBA00022842"/>
    </source>
</evidence>
<dbReference type="CDD" id="cd00593">
    <property type="entry name" value="RIBOc"/>
    <property type="match status" value="1"/>
</dbReference>
<evidence type="ECO:0000313" key="19">
    <source>
        <dbReference type="Proteomes" id="UP000192902"/>
    </source>
</evidence>
<protein>
    <recommendedName>
        <fullName evidence="15">Ribonuclease 3</fullName>
        <ecNumber evidence="15">3.1.26.3</ecNumber>
    </recommendedName>
    <alternativeName>
        <fullName evidence="15">Ribonuclease III</fullName>
        <shortName evidence="15">RNase III</shortName>
    </alternativeName>
</protein>
<proteinExistence type="inferred from homology"/>
<dbReference type="KEGG" id="ccun:CCUN_1398"/>
<sequence length="224" mass="25324">MKKLELLEKKLKYKFKNQNLLIHALTHKSFKKPYSNERLEFLGDAVLDLVVGEFLFHKFKNDAEGDLSKLRAALVNEKSFAKIALSLDLGTFIFMSASEENNGGRSKPSLLSDALEALIGAVHLESGFETAKEIALFLIQKNYPNIDAKNLIKDYKTKLQEITQSKMGQTPEYETLRAFGPDHQKQFEIALKLEGKEYSRATAKSKKEAQQMAAKIALEKLEVL</sequence>
<dbReference type="Proteomes" id="UP000192902">
    <property type="component" value="Chromosome"/>
</dbReference>
<dbReference type="PROSITE" id="PS50142">
    <property type="entry name" value="RNASE_3_2"/>
    <property type="match status" value="1"/>
</dbReference>
<dbReference type="InterPro" id="IPR011907">
    <property type="entry name" value="RNase_III"/>
</dbReference>
<dbReference type="InterPro" id="IPR000999">
    <property type="entry name" value="RNase_III_dom"/>
</dbReference>
<dbReference type="PANTHER" id="PTHR11207:SF0">
    <property type="entry name" value="RIBONUCLEASE 3"/>
    <property type="match status" value="1"/>
</dbReference>
<evidence type="ECO:0000256" key="2">
    <source>
        <dbReference type="ARBA" id="ARBA00004496"/>
    </source>
</evidence>